<name>A0ABX5V9V8_9BACT</name>
<gene>
    <name evidence="1" type="ORF">FE773_00015</name>
</gene>
<proteinExistence type="predicted"/>
<dbReference type="EMBL" id="CP040463">
    <property type="protein sequence ID" value="QCT93639.1"/>
    <property type="molecule type" value="Genomic_DNA"/>
</dbReference>
<organism evidence="1 2">
    <name type="scientific">Caminibacter mediatlanticus TB-2</name>
    <dbReference type="NCBI Taxonomy" id="391592"/>
    <lineage>
        <taxon>Bacteria</taxon>
        <taxon>Pseudomonadati</taxon>
        <taxon>Campylobacterota</taxon>
        <taxon>Epsilonproteobacteria</taxon>
        <taxon>Nautiliales</taxon>
        <taxon>Nautiliaceae</taxon>
        <taxon>Caminibacter</taxon>
    </lineage>
</organism>
<sequence length="80" mass="9310">MAQENDRRLIIKSSAKIYPKKDYLIIVDDGEFIIGYRYFSEVYVSVANSVPLKYLYRLALRKKVFLIDKDGYIVGEVKIG</sequence>
<accession>A0ABX5V9V8</accession>
<protein>
    <submittedName>
        <fullName evidence="1">Uncharacterized protein</fullName>
    </submittedName>
</protein>
<evidence type="ECO:0000313" key="2">
    <source>
        <dbReference type="Proteomes" id="UP000306825"/>
    </source>
</evidence>
<keyword evidence="2" id="KW-1185">Reference proteome</keyword>
<evidence type="ECO:0000313" key="1">
    <source>
        <dbReference type="EMBL" id="QCT93639.1"/>
    </source>
</evidence>
<dbReference type="Proteomes" id="UP000306825">
    <property type="component" value="Chromosome"/>
</dbReference>
<reference evidence="1 2" key="1">
    <citation type="submission" date="2019-05" db="EMBL/GenBank/DDBJ databases">
        <title>A comparative analysis of the Nautiliaceae.</title>
        <authorList>
            <person name="Grosche A."/>
            <person name="Smedile F."/>
            <person name="Vetriani C."/>
        </authorList>
    </citation>
    <scope>NUCLEOTIDE SEQUENCE [LARGE SCALE GENOMIC DNA]</scope>
    <source>
        <strain evidence="1 2">TB-2</strain>
    </source>
</reference>
<dbReference type="RefSeq" id="WP_138322666.1">
    <property type="nucleotide sequence ID" value="NZ_CP040463.1"/>
</dbReference>